<dbReference type="Gene3D" id="3.80.10.10">
    <property type="entry name" value="Ribonuclease Inhibitor"/>
    <property type="match status" value="1"/>
</dbReference>
<protein>
    <recommendedName>
        <fullName evidence="3">F-box domain-containing protein</fullName>
    </recommendedName>
</protein>
<dbReference type="Proteomes" id="UP000807353">
    <property type="component" value="Unassembled WGS sequence"/>
</dbReference>
<dbReference type="EMBL" id="MU150229">
    <property type="protein sequence ID" value="KAF9469926.1"/>
    <property type="molecule type" value="Genomic_DNA"/>
</dbReference>
<comment type="caution">
    <text evidence="1">The sequence shown here is derived from an EMBL/GenBank/DDBJ whole genome shotgun (WGS) entry which is preliminary data.</text>
</comment>
<gene>
    <name evidence="1" type="ORF">BDZ94DRAFT_1317022</name>
</gene>
<accession>A0A9P6CKF5</accession>
<dbReference type="InterPro" id="IPR032675">
    <property type="entry name" value="LRR_dom_sf"/>
</dbReference>
<reference evidence="1" key="1">
    <citation type="submission" date="2020-11" db="EMBL/GenBank/DDBJ databases">
        <authorList>
            <consortium name="DOE Joint Genome Institute"/>
            <person name="Ahrendt S."/>
            <person name="Riley R."/>
            <person name="Andreopoulos W."/>
            <person name="Labutti K."/>
            <person name="Pangilinan J."/>
            <person name="Ruiz-Duenas F.J."/>
            <person name="Barrasa J.M."/>
            <person name="Sanchez-Garcia M."/>
            <person name="Camarero S."/>
            <person name="Miyauchi S."/>
            <person name="Serrano A."/>
            <person name="Linde D."/>
            <person name="Babiker R."/>
            <person name="Drula E."/>
            <person name="Ayuso-Fernandez I."/>
            <person name="Pacheco R."/>
            <person name="Padilla G."/>
            <person name="Ferreira P."/>
            <person name="Barriuso J."/>
            <person name="Kellner H."/>
            <person name="Castanera R."/>
            <person name="Alfaro M."/>
            <person name="Ramirez L."/>
            <person name="Pisabarro A.G."/>
            <person name="Kuo A."/>
            <person name="Tritt A."/>
            <person name="Lipzen A."/>
            <person name="He G."/>
            <person name="Yan M."/>
            <person name="Ng V."/>
            <person name="Cullen D."/>
            <person name="Martin F."/>
            <person name="Rosso M.-N."/>
            <person name="Henrissat B."/>
            <person name="Hibbett D."/>
            <person name="Martinez A.T."/>
            <person name="Grigoriev I.V."/>
        </authorList>
    </citation>
    <scope>NUCLEOTIDE SEQUENCE</scope>
    <source>
        <strain evidence="1">CBS 247.69</strain>
    </source>
</reference>
<proteinExistence type="predicted"/>
<evidence type="ECO:0000313" key="1">
    <source>
        <dbReference type="EMBL" id="KAF9469926.1"/>
    </source>
</evidence>
<dbReference type="OrthoDB" id="2909371at2759"/>
<name>A0A9P6CKF5_9AGAR</name>
<evidence type="ECO:0000313" key="2">
    <source>
        <dbReference type="Proteomes" id="UP000807353"/>
    </source>
</evidence>
<keyword evidence="2" id="KW-1185">Reference proteome</keyword>
<sequence length="463" mass="52653">MMAPRVGEHHLGPLRSYSCSSAIPTDVWEEIFIHCLPLLEDPRFLPTDNTLFTPHVAPLLICQVCREWRQLAISLPRLWSFLKVVVSLGESHPPIGVITLWLKRSGTVPLALSLFQTNESEGNQVTTGTVLEIFKHYIHRWQHVRLDLASSLRHDRLRPHKRKAPLLEQLHMRYQRPEETTGSDPLEMFEEFPRLSTLSLPSITPIRFLADLGLTVPWNQLTYISIGHEVSVGKVLLLLTKCHTLKNCKFDVESIPDTGPRSMITHASLQSLELTSGPQGLADFLRMTTFPALNNIVVYEKGSPAELLAWPQEELNMFLERSATRLHHLGLHNTCIRSTHFIDLLRNPSLQTLTELVVVDNTDWIYSPCLSFSAMEMLTFGEHYNLLPALQCLRISGLGCLWSVDSKALVDMAESRCRRYEASAAARLRILQVQISLSEFPADYRRLKQLQKEGLDLEVNTSF</sequence>
<organism evidence="1 2">
    <name type="scientific">Collybia nuda</name>
    <dbReference type="NCBI Taxonomy" id="64659"/>
    <lineage>
        <taxon>Eukaryota</taxon>
        <taxon>Fungi</taxon>
        <taxon>Dikarya</taxon>
        <taxon>Basidiomycota</taxon>
        <taxon>Agaricomycotina</taxon>
        <taxon>Agaricomycetes</taxon>
        <taxon>Agaricomycetidae</taxon>
        <taxon>Agaricales</taxon>
        <taxon>Tricholomatineae</taxon>
        <taxon>Clitocybaceae</taxon>
        <taxon>Collybia</taxon>
    </lineage>
</organism>
<evidence type="ECO:0008006" key="3">
    <source>
        <dbReference type="Google" id="ProtNLM"/>
    </source>
</evidence>
<dbReference type="AlphaFoldDB" id="A0A9P6CKF5"/>
<dbReference type="SUPFAM" id="SSF52047">
    <property type="entry name" value="RNI-like"/>
    <property type="match status" value="1"/>
</dbReference>